<dbReference type="Proteomes" id="UP000187609">
    <property type="component" value="Unassembled WGS sequence"/>
</dbReference>
<dbReference type="PROSITE" id="PS50846">
    <property type="entry name" value="HMA_2"/>
    <property type="match status" value="1"/>
</dbReference>
<accession>A0A1J6IVK6</accession>
<dbReference type="GO" id="GO:0016020">
    <property type="term" value="C:membrane"/>
    <property type="evidence" value="ECO:0007669"/>
    <property type="project" value="UniProtKB-SubCell"/>
</dbReference>
<dbReference type="AlphaFoldDB" id="A0A1J6IVK6"/>
<dbReference type="KEGG" id="nau:109228186"/>
<name>A0A1J6IVK6_NICAT</name>
<comment type="caution">
    <text evidence="3">The sequence shown here is derived from an EMBL/GenBank/DDBJ whole genome shotgun (WGS) entry which is preliminary data.</text>
</comment>
<dbReference type="EMBL" id="MJEQ01037188">
    <property type="protein sequence ID" value="OIT01751.1"/>
    <property type="molecule type" value="Genomic_DNA"/>
</dbReference>
<dbReference type="InterPro" id="IPR044296">
    <property type="entry name" value="HIPP46"/>
</dbReference>
<dbReference type="PANTHER" id="PTHR46371">
    <property type="entry name" value="OS04G0464100 PROTEIN"/>
    <property type="match status" value="1"/>
</dbReference>
<sequence length="125" mass="14075">MKQKVVIRLSMNGNDQKSRSKAFKIAVSQPGVESAAIQGGEKNELEVEGEQIDAVTLTKLLRKKLKQAELLSVGPVDKKDGDKKEGPKMEVAMMYWPSYNYPYYVVPQFPLYEIRDSYQSGCSII</sequence>
<dbReference type="GO" id="GO:0046872">
    <property type="term" value="F:metal ion binding"/>
    <property type="evidence" value="ECO:0007669"/>
    <property type="project" value="InterPro"/>
</dbReference>
<dbReference type="GO" id="GO:0009626">
    <property type="term" value="P:plant-type hypersensitive response"/>
    <property type="evidence" value="ECO:0007669"/>
    <property type="project" value="UniProtKB-KW"/>
</dbReference>
<feature type="domain" description="HMA" evidence="2">
    <location>
        <begin position="2"/>
        <end position="73"/>
    </location>
</feature>
<reference evidence="3" key="1">
    <citation type="submission" date="2016-11" db="EMBL/GenBank/DDBJ databases">
        <title>The genome of Nicotiana attenuata.</title>
        <authorList>
            <person name="Xu S."/>
            <person name="Brockmoeller T."/>
            <person name="Gaquerel E."/>
            <person name="Navarro A."/>
            <person name="Kuhl H."/>
            <person name="Gase K."/>
            <person name="Ling Z."/>
            <person name="Zhou W."/>
            <person name="Kreitzer C."/>
            <person name="Stanke M."/>
            <person name="Tang H."/>
            <person name="Lyons E."/>
            <person name="Pandey P."/>
            <person name="Pandey S.P."/>
            <person name="Timmermann B."/>
            <person name="Baldwin I.T."/>
        </authorList>
    </citation>
    <scope>NUCLEOTIDE SEQUENCE [LARGE SCALE GENOMIC DNA]</scope>
    <source>
        <strain evidence="3">UT</strain>
    </source>
</reference>
<dbReference type="OMA" id="CHSEAMV"/>
<evidence type="ECO:0000313" key="3">
    <source>
        <dbReference type="EMBL" id="OIT01751.1"/>
    </source>
</evidence>
<proteinExistence type="predicted"/>
<evidence type="ECO:0000256" key="1">
    <source>
        <dbReference type="ARBA" id="ARBA00004170"/>
    </source>
</evidence>
<evidence type="ECO:0000259" key="2">
    <source>
        <dbReference type="PROSITE" id="PS50846"/>
    </source>
</evidence>
<comment type="subcellular location">
    <subcellularLocation>
        <location evidence="1">Membrane</location>
        <topology evidence="1">Peripheral membrane protein</topology>
    </subcellularLocation>
</comment>
<keyword evidence="4" id="KW-1185">Reference proteome</keyword>
<dbReference type="OrthoDB" id="692882at2759"/>
<dbReference type="STRING" id="49451.A0A1J6IVK6"/>
<dbReference type="Gramene" id="OIT01751">
    <property type="protein sequence ID" value="OIT01751"/>
    <property type="gene ID" value="A4A49_21027"/>
</dbReference>
<protein>
    <recommendedName>
        <fullName evidence="2">HMA domain-containing protein</fullName>
    </recommendedName>
</protein>
<dbReference type="InterPro" id="IPR006121">
    <property type="entry name" value="HMA_dom"/>
</dbReference>
<organism evidence="3 4">
    <name type="scientific">Nicotiana attenuata</name>
    <name type="common">Coyote tobacco</name>
    <dbReference type="NCBI Taxonomy" id="49451"/>
    <lineage>
        <taxon>Eukaryota</taxon>
        <taxon>Viridiplantae</taxon>
        <taxon>Streptophyta</taxon>
        <taxon>Embryophyta</taxon>
        <taxon>Tracheophyta</taxon>
        <taxon>Spermatophyta</taxon>
        <taxon>Magnoliopsida</taxon>
        <taxon>eudicotyledons</taxon>
        <taxon>Gunneridae</taxon>
        <taxon>Pentapetalae</taxon>
        <taxon>asterids</taxon>
        <taxon>lamiids</taxon>
        <taxon>Solanales</taxon>
        <taxon>Solanaceae</taxon>
        <taxon>Nicotianoideae</taxon>
        <taxon>Nicotianeae</taxon>
        <taxon>Nicotiana</taxon>
    </lineage>
</organism>
<gene>
    <name evidence="3" type="ORF">A4A49_21027</name>
</gene>
<dbReference type="SMR" id="A0A1J6IVK6"/>
<evidence type="ECO:0000313" key="4">
    <source>
        <dbReference type="Proteomes" id="UP000187609"/>
    </source>
</evidence>
<dbReference type="Gene3D" id="3.30.70.100">
    <property type="match status" value="1"/>
</dbReference>